<name>A0A9X1UZ56_9FLAO</name>
<dbReference type="InterPro" id="IPR029063">
    <property type="entry name" value="SAM-dependent_MTases_sf"/>
</dbReference>
<evidence type="ECO:0000313" key="1">
    <source>
        <dbReference type="EMBL" id="MCG9973032.1"/>
    </source>
</evidence>
<dbReference type="RefSeq" id="WP_240100393.1">
    <property type="nucleotide sequence ID" value="NZ_JAJSON010000026.1"/>
</dbReference>
<proteinExistence type="predicted"/>
<evidence type="ECO:0000313" key="2">
    <source>
        <dbReference type="Proteomes" id="UP001139344"/>
    </source>
</evidence>
<dbReference type="Gene3D" id="3.40.50.150">
    <property type="entry name" value="Vaccinia Virus protein VP39"/>
    <property type="match status" value="1"/>
</dbReference>
<dbReference type="AlphaFoldDB" id="A0A9X1UZ56"/>
<organism evidence="1 2">
    <name type="scientific">Christiangramia crocea</name>
    <dbReference type="NCBI Taxonomy" id="2904124"/>
    <lineage>
        <taxon>Bacteria</taxon>
        <taxon>Pseudomonadati</taxon>
        <taxon>Bacteroidota</taxon>
        <taxon>Flavobacteriia</taxon>
        <taxon>Flavobacteriales</taxon>
        <taxon>Flavobacteriaceae</taxon>
        <taxon>Christiangramia</taxon>
    </lineage>
</organism>
<sequence length="208" mass="24644">MLKTLGKIIKILSFRFRKSYESIAKRRRANKTKKLKEQKRSDIKRWKKNSELNEDWKERSIILAKMVRPEAKVIEFGAGNMHLKDYLPANCDYTPSDIYVRDSNVIYCDLNDDEMINLQSYDTAIFSGVLEYVYDLDRLFEKLAGSLKYINLTYACSDISGANRLKEGWLSDYTNSDLRDIFKRNGFEIVDYLEWRKQSIYRLENINK</sequence>
<reference evidence="1" key="1">
    <citation type="submission" date="2021-12" db="EMBL/GenBank/DDBJ databases">
        <title>Description of Gramella crocea sp. nov., a new bacterium isolated from activated sludge.</title>
        <authorList>
            <person name="Zhang X."/>
        </authorList>
    </citation>
    <scope>NUCLEOTIDE SEQUENCE</scope>
    <source>
        <strain evidence="1">YB25</strain>
    </source>
</reference>
<dbReference type="Pfam" id="PF13489">
    <property type="entry name" value="Methyltransf_23"/>
    <property type="match status" value="1"/>
</dbReference>
<dbReference type="EMBL" id="JAJSON010000026">
    <property type="protein sequence ID" value="MCG9973032.1"/>
    <property type="molecule type" value="Genomic_DNA"/>
</dbReference>
<dbReference type="GO" id="GO:0032259">
    <property type="term" value="P:methylation"/>
    <property type="evidence" value="ECO:0007669"/>
    <property type="project" value="UniProtKB-KW"/>
</dbReference>
<dbReference type="SUPFAM" id="SSF53335">
    <property type="entry name" value="S-adenosyl-L-methionine-dependent methyltransferases"/>
    <property type="match status" value="1"/>
</dbReference>
<accession>A0A9X1UZ56</accession>
<keyword evidence="1" id="KW-0808">Transferase</keyword>
<dbReference type="GO" id="GO:0008168">
    <property type="term" value="F:methyltransferase activity"/>
    <property type="evidence" value="ECO:0007669"/>
    <property type="project" value="UniProtKB-KW"/>
</dbReference>
<gene>
    <name evidence="1" type="ORF">LU635_15380</name>
</gene>
<comment type="caution">
    <text evidence="1">The sequence shown here is derived from an EMBL/GenBank/DDBJ whole genome shotgun (WGS) entry which is preliminary data.</text>
</comment>
<protein>
    <submittedName>
        <fullName evidence="1">Class I SAM-dependent methyltransferase</fullName>
    </submittedName>
</protein>
<keyword evidence="1" id="KW-0489">Methyltransferase</keyword>
<keyword evidence="2" id="KW-1185">Reference proteome</keyword>
<dbReference type="Proteomes" id="UP001139344">
    <property type="component" value="Unassembled WGS sequence"/>
</dbReference>